<sequence>MILGQRIREERERRNWTQNDLAELLNVSRQSISKWEIGSAYPDIERLIQISDLFEVSLDSLIRGDEKFQKKIKVESSKVGMTFWDFMSYRWWVIFVVAWCLAWLLPVIIHALK</sequence>
<dbReference type="Proteomes" id="UP000321429">
    <property type="component" value="Unassembled WGS sequence"/>
</dbReference>
<evidence type="ECO:0000313" key="5">
    <source>
        <dbReference type="Proteomes" id="UP000321429"/>
    </source>
</evidence>
<keyword evidence="2" id="KW-0812">Transmembrane</keyword>
<evidence type="ECO:0000256" key="2">
    <source>
        <dbReference type="SAM" id="Phobius"/>
    </source>
</evidence>
<keyword evidence="1" id="KW-0238">DNA-binding</keyword>
<dbReference type="PANTHER" id="PTHR46558:SF15">
    <property type="entry name" value="HELIX-TURN-HELIX DOMAIN PROTEIN"/>
    <property type="match status" value="1"/>
</dbReference>
<evidence type="ECO:0000313" key="4">
    <source>
        <dbReference type="EMBL" id="GEK28742.1"/>
    </source>
</evidence>
<dbReference type="EMBL" id="BJUD01000016">
    <property type="protein sequence ID" value="GEK28742.1"/>
    <property type="molecule type" value="Genomic_DNA"/>
</dbReference>
<reference evidence="4 5" key="1">
    <citation type="submission" date="2019-07" db="EMBL/GenBank/DDBJ databases">
        <title>Whole genome shotgun sequence of Lactobacillus siliginis NBRC 101315.</title>
        <authorList>
            <person name="Hosoyama A."/>
            <person name="Uohara A."/>
            <person name="Ohji S."/>
            <person name="Ichikawa N."/>
        </authorList>
    </citation>
    <scope>NUCLEOTIDE SEQUENCE [LARGE SCALE GENOMIC DNA]</scope>
    <source>
        <strain evidence="4 5">NBRC 101315</strain>
    </source>
</reference>
<dbReference type="PROSITE" id="PS50943">
    <property type="entry name" value="HTH_CROC1"/>
    <property type="match status" value="1"/>
</dbReference>
<comment type="caution">
    <text evidence="4">The sequence shown here is derived from an EMBL/GenBank/DDBJ whole genome shotgun (WGS) entry which is preliminary data.</text>
</comment>
<gene>
    <name evidence="4" type="ORF">LSI01_10530</name>
</gene>
<dbReference type="InterPro" id="IPR001387">
    <property type="entry name" value="Cro/C1-type_HTH"/>
</dbReference>
<dbReference type="Pfam" id="PF01381">
    <property type="entry name" value="HTH_3"/>
    <property type="match status" value="1"/>
</dbReference>
<dbReference type="Gene3D" id="1.10.260.40">
    <property type="entry name" value="lambda repressor-like DNA-binding domains"/>
    <property type="match status" value="1"/>
</dbReference>
<proteinExistence type="predicted"/>
<dbReference type="SUPFAM" id="SSF47413">
    <property type="entry name" value="lambda repressor-like DNA-binding domains"/>
    <property type="match status" value="1"/>
</dbReference>
<dbReference type="SMART" id="SM00530">
    <property type="entry name" value="HTH_XRE"/>
    <property type="match status" value="1"/>
</dbReference>
<dbReference type="InterPro" id="IPR010982">
    <property type="entry name" value="Lambda_DNA-bd_dom_sf"/>
</dbReference>
<feature type="domain" description="HTH cro/C1-type" evidence="3">
    <location>
        <begin position="7"/>
        <end position="61"/>
    </location>
</feature>
<evidence type="ECO:0000256" key="1">
    <source>
        <dbReference type="ARBA" id="ARBA00023125"/>
    </source>
</evidence>
<dbReference type="RefSeq" id="WP_057811373.1">
    <property type="nucleotide sequence ID" value="NZ_BJUD01000016.1"/>
</dbReference>
<keyword evidence="2" id="KW-0472">Membrane</keyword>
<evidence type="ECO:0000259" key="3">
    <source>
        <dbReference type="PROSITE" id="PS50943"/>
    </source>
</evidence>
<dbReference type="GO" id="GO:0003677">
    <property type="term" value="F:DNA binding"/>
    <property type="evidence" value="ECO:0007669"/>
    <property type="project" value="UniProtKB-KW"/>
</dbReference>
<dbReference type="PANTHER" id="PTHR46558">
    <property type="entry name" value="TRACRIPTIONAL REGULATORY PROTEIN-RELATED-RELATED"/>
    <property type="match status" value="1"/>
</dbReference>
<organism evidence="4 5">
    <name type="scientific">Furfurilactobacillus siliginis</name>
    <dbReference type="NCBI Taxonomy" id="348151"/>
    <lineage>
        <taxon>Bacteria</taxon>
        <taxon>Bacillati</taxon>
        <taxon>Bacillota</taxon>
        <taxon>Bacilli</taxon>
        <taxon>Lactobacillales</taxon>
        <taxon>Lactobacillaceae</taxon>
        <taxon>Furfurilactobacillus</taxon>
    </lineage>
</organism>
<dbReference type="CDD" id="cd00093">
    <property type="entry name" value="HTH_XRE"/>
    <property type="match status" value="1"/>
</dbReference>
<keyword evidence="2" id="KW-1133">Transmembrane helix</keyword>
<dbReference type="OrthoDB" id="9805856at2"/>
<protein>
    <recommendedName>
        <fullName evidence="3">HTH cro/C1-type domain-containing protein</fullName>
    </recommendedName>
</protein>
<dbReference type="AlphaFoldDB" id="A0A510VP67"/>
<accession>A0A510VP67</accession>
<name>A0A510VP67_9LACO</name>
<feature type="transmembrane region" description="Helical" evidence="2">
    <location>
        <begin position="91"/>
        <end position="112"/>
    </location>
</feature>